<evidence type="ECO:0000313" key="3">
    <source>
        <dbReference type="EMBL" id="EFO88350.1"/>
    </source>
</evidence>
<dbReference type="Proteomes" id="UP000008281">
    <property type="component" value="Unassembled WGS sequence"/>
</dbReference>
<proteinExistence type="predicted"/>
<gene>
    <name evidence="3" type="ORF">CRE_12261</name>
</gene>
<evidence type="ECO:0008006" key="5">
    <source>
        <dbReference type="Google" id="ProtNLM"/>
    </source>
</evidence>
<dbReference type="OMA" id="INATVEC"/>
<dbReference type="eggNOG" id="ENOG502RCKH">
    <property type="taxonomic scope" value="Eukaryota"/>
</dbReference>
<evidence type="ECO:0000313" key="4">
    <source>
        <dbReference type="Proteomes" id="UP000008281"/>
    </source>
</evidence>
<name>E3N714_CAERE</name>
<evidence type="ECO:0000256" key="1">
    <source>
        <dbReference type="SAM" id="MobiDB-lite"/>
    </source>
</evidence>
<sequence>MNFIILLSRLIILTVGCIPTVPSSHPIVSSTYYEETTTPTAPTSTTPESTTCPTTTFFSSTTVPSTPSTTTIPTTSTTTTVPTTTPLGCCGYPLGVTSINSGDPSGPMWNTWANCSNVFIQCQITNPLNGTFVLVSIVGNYSASFTPFDFQNNAVVFSTATASETINATVECDRNLKLWHVNNSSRYFSSFDCFIQYSNGSYLPSG</sequence>
<keyword evidence="2" id="KW-0732">Signal</keyword>
<accession>E3N714</accession>
<dbReference type="EMBL" id="DS268544">
    <property type="protein sequence ID" value="EFO88350.1"/>
    <property type="molecule type" value="Genomic_DNA"/>
</dbReference>
<keyword evidence="4" id="KW-1185">Reference proteome</keyword>
<dbReference type="HOGENOM" id="CLU_1333027_0_0_1"/>
<dbReference type="FunCoup" id="E3N714">
    <property type="interactions" value="425"/>
</dbReference>
<feature type="chain" id="PRO_5003178075" description="C6 domain-containing protein" evidence="2">
    <location>
        <begin position="18"/>
        <end position="206"/>
    </location>
</feature>
<feature type="signal peptide" evidence="2">
    <location>
        <begin position="1"/>
        <end position="17"/>
    </location>
</feature>
<organism evidence="4">
    <name type="scientific">Caenorhabditis remanei</name>
    <name type="common">Caenorhabditis vulgaris</name>
    <dbReference type="NCBI Taxonomy" id="31234"/>
    <lineage>
        <taxon>Eukaryota</taxon>
        <taxon>Metazoa</taxon>
        <taxon>Ecdysozoa</taxon>
        <taxon>Nematoda</taxon>
        <taxon>Chromadorea</taxon>
        <taxon>Rhabditida</taxon>
        <taxon>Rhabditina</taxon>
        <taxon>Rhabditomorpha</taxon>
        <taxon>Rhabditoidea</taxon>
        <taxon>Rhabditidae</taxon>
        <taxon>Peloderinae</taxon>
        <taxon>Caenorhabditis</taxon>
    </lineage>
</organism>
<evidence type="ECO:0000256" key="2">
    <source>
        <dbReference type="SAM" id="SignalP"/>
    </source>
</evidence>
<dbReference type="InParanoid" id="E3N714"/>
<reference evidence="3" key="1">
    <citation type="submission" date="2007-07" db="EMBL/GenBank/DDBJ databases">
        <title>PCAP assembly of the Caenorhabditis remanei genome.</title>
        <authorList>
            <consortium name="The Caenorhabditis remanei Sequencing Consortium"/>
            <person name="Wilson R.K."/>
        </authorList>
    </citation>
    <scope>NUCLEOTIDE SEQUENCE [LARGE SCALE GENOMIC DNA]</scope>
    <source>
        <strain evidence="3">PB4641</strain>
    </source>
</reference>
<dbReference type="AlphaFoldDB" id="E3N714"/>
<feature type="region of interest" description="Disordered" evidence="1">
    <location>
        <begin position="60"/>
        <end position="80"/>
    </location>
</feature>
<protein>
    <recommendedName>
        <fullName evidence="5">C6 domain-containing protein</fullName>
    </recommendedName>
</protein>